<evidence type="ECO:0000313" key="2">
    <source>
        <dbReference type="Proteomes" id="UP001066276"/>
    </source>
</evidence>
<keyword evidence="2" id="KW-1185">Reference proteome</keyword>
<reference evidence="1" key="1">
    <citation type="journal article" date="2022" name="bioRxiv">
        <title>Sequencing and chromosome-scale assembly of the giantPleurodeles waltlgenome.</title>
        <authorList>
            <person name="Brown T."/>
            <person name="Elewa A."/>
            <person name="Iarovenko S."/>
            <person name="Subramanian E."/>
            <person name="Araus A.J."/>
            <person name="Petzold A."/>
            <person name="Susuki M."/>
            <person name="Suzuki K.-i.T."/>
            <person name="Hayashi T."/>
            <person name="Toyoda A."/>
            <person name="Oliveira C."/>
            <person name="Osipova E."/>
            <person name="Leigh N.D."/>
            <person name="Simon A."/>
            <person name="Yun M.H."/>
        </authorList>
    </citation>
    <scope>NUCLEOTIDE SEQUENCE</scope>
    <source>
        <strain evidence="1">20211129_DDA</strain>
        <tissue evidence="1">Liver</tissue>
    </source>
</reference>
<organism evidence="1 2">
    <name type="scientific">Pleurodeles waltl</name>
    <name type="common">Iberian ribbed newt</name>
    <dbReference type="NCBI Taxonomy" id="8319"/>
    <lineage>
        <taxon>Eukaryota</taxon>
        <taxon>Metazoa</taxon>
        <taxon>Chordata</taxon>
        <taxon>Craniata</taxon>
        <taxon>Vertebrata</taxon>
        <taxon>Euteleostomi</taxon>
        <taxon>Amphibia</taxon>
        <taxon>Batrachia</taxon>
        <taxon>Caudata</taxon>
        <taxon>Salamandroidea</taxon>
        <taxon>Salamandridae</taxon>
        <taxon>Pleurodelinae</taxon>
        <taxon>Pleurodeles</taxon>
    </lineage>
</organism>
<name>A0AAV7R368_PLEWA</name>
<dbReference type="EMBL" id="JANPWB010000010">
    <property type="protein sequence ID" value="KAJ1145085.1"/>
    <property type="molecule type" value="Genomic_DNA"/>
</dbReference>
<sequence>MAAVQYIIFLCEVHWLFRDPESFHLREDLSKLAGFWRGAVFFLRVLRNLRDVVIFTPAAVRAVVDARKNEAPQNHQMKTLVLLRLML</sequence>
<proteinExistence type="predicted"/>
<protein>
    <submittedName>
        <fullName evidence="1">Uncharacterized protein</fullName>
    </submittedName>
</protein>
<gene>
    <name evidence="1" type="ORF">NDU88_011377</name>
</gene>
<evidence type="ECO:0000313" key="1">
    <source>
        <dbReference type="EMBL" id="KAJ1145085.1"/>
    </source>
</evidence>
<accession>A0AAV7R368</accession>
<comment type="caution">
    <text evidence="1">The sequence shown here is derived from an EMBL/GenBank/DDBJ whole genome shotgun (WGS) entry which is preliminary data.</text>
</comment>
<dbReference type="AlphaFoldDB" id="A0AAV7R368"/>
<dbReference type="Proteomes" id="UP001066276">
    <property type="component" value="Chromosome 6"/>
</dbReference>